<protein>
    <submittedName>
        <fullName evidence="2">Uncharacterized protein</fullName>
    </submittedName>
</protein>
<dbReference type="EMBL" id="RWGY01000009">
    <property type="protein sequence ID" value="TVU37008.1"/>
    <property type="molecule type" value="Genomic_DNA"/>
</dbReference>
<feature type="non-terminal residue" evidence="2">
    <location>
        <position position="1"/>
    </location>
</feature>
<proteinExistence type="predicted"/>
<evidence type="ECO:0000313" key="3">
    <source>
        <dbReference type="Proteomes" id="UP000324897"/>
    </source>
</evidence>
<dbReference type="InterPro" id="IPR009646">
    <property type="entry name" value="Root_cap"/>
</dbReference>
<evidence type="ECO:0000313" key="2">
    <source>
        <dbReference type="EMBL" id="TVU37008.1"/>
    </source>
</evidence>
<keyword evidence="3" id="KW-1185">Reference proteome</keyword>
<organism evidence="2 3">
    <name type="scientific">Eragrostis curvula</name>
    <name type="common">weeping love grass</name>
    <dbReference type="NCBI Taxonomy" id="38414"/>
    <lineage>
        <taxon>Eukaryota</taxon>
        <taxon>Viridiplantae</taxon>
        <taxon>Streptophyta</taxon>
        <taxon>Embryophyta</taxon>
        <taxon>Tracheophyta</taxon>
        <taxon>Spermatophyta</taxon>
        <taxon>Magnoliopsida</taxon>
        <taxon>Liliopsida</taxon>
        <taxon>Poales</taxon>
        <taxon>Poaceae</taxon>
        <taxon>PACMAD clade</taxon>
        <taxon>Chloridoideae</taxon>
        <taxon>Eragrostideae</taxon>
        <taxon>Eragrostidinae</taxon>
        <taxon>Eragrostis</taxon>
    </lineage>
</organism>
<dbReference type="Proteomes" id="UP000324897">
    <property type="component" value="Unassembled WGS sequence"/>
</dbReference>
<evidence type="ECO:0000256" key="1">
    <source>
        <dbReference type="SAM" id="SignalP"/>
    </source>
</evidence>
<feature type="chain" id="PRO_5023817657" evidence="1">
    <location>
        <begin position="22"/>
        <end position="365"/>
    </location>
</feature>
<dbReference type="Pfam" id="PF06830">
    <property type="entry name" value="Root_cap"/>
    <property type="match status" value="1"/>
</dbReference>
<name>A0A5J9VMK1_9POAL</name>
<feature type="signal peptide" evidence="1">
    <location>
        <begin position="1"/>
        <end position="21"/>
    </location>
</feature>
<dbReference type="AlphaFoldDB" id="A0A5J9VMK1"/>
<dbReference type="PANTHER" id="PTHR31656">
    <property type="entry name" value="ROOT CAP DOMAIN-CONTAINING PROTEIN"/>
    <property type="match status" value="1"/>
</dbReference>
<accession>A0A5J9VMK1</accession>
<keyword evidence="1" id="KW-0732">Signal</keyword>
<dbReference type="OrthoDB" id="2012132at2759"/>
<sequence length="365" mass="39481">MGVLQLVMVAVIWSTAGGAASAGVVKKAGPPPNVVVGKAMKGPPKGGVPSNGRFEIIQPGFHKRKYEVACTEEKGRPGCYVGCPSNCPNKCLVFCSYCMSFCMCDIFPGTSCGDPRFTGGDGNTFYFHGKRDENFCILSDADLHINAHFIGNRNPDLKRDFTWVQALGITFPSAGDHQHLHRLYIGARKAVEWDEEEDHIQITFDGEPVDVDAVKNARWEDSSISKKAGLLSVTRLGAVNTVLVELDGVFSISANAVPITEEDDRIHKYGKKTASDSLVHLDLGFKFHALTNDVHGVLGQTYRPNYVNKLNISAKMPIMGGAPKYIVPSGSGGLFSTNCAVSRFHHRTTNTTAAARRIGGVSYAS</sequence>
<reference evidence="2 3" key="1">
    <citation type="journal article" date="2019" name="Sci. Rep.">
        <title>A high-quality genome of Eragrostis curvula grass provides insights into Poaceae evolution and supports new strategies to enhance forage quality.</title>
        <authorList>
            <person name="Carballo J."/>
            <person name="Santos B.A.C.M."/>
            <person name="Zappacosta D."/>
            <person name="Garbus I."/>
            <person name="Selva J.P."/>
            <person name="Gallo C.A."/>
            <person name="Diaz A."/>
            <person name="Albertini E."/>
            <person name="Caccamo M."/>
            <person name="Echenique V."/>
        </authorList>
    </citation>
    <scope>NUCLEOTIDE SEQUENCE [LARGE SCALE GENOMIC DNA]</scope>
    <source>
        <strain evidence="3">cv. Victoria</strain>
        <tissue evidence="2">Leaf</tissue>
    </source>
</reference>
<gene>
    <name evidence="2" type="ORF">EJB05_18971</name>
</gene>
<dbReference type="Gramene" id="TVU37008">
    <property type="protein sequence ID" value="TVU37008"/>
    <property type="gene ID" value="EJB05_18971"/>
</dbReference>
<comment type="caution">
    <text evidence="2">The sequence shown here is derived from an EMBL/GenBank/DDBJ whole genome shotgun (WGS) entry which is preliminary data.</text>
</comment>